<dbReference type="EMBL" id="CP042997">
    <property type="protein sequence ID" value="QEH32364.1"/>
    <property type="molecule type" value="Genomic_DNA"/>
</dbReference>
<dbReference type="GO" id="GO:0006508">
    <property type="term" value="P:proteolysis"/>
    <property type="evidence" value="ECO:0007669"/>
    <property type="project" value="UniProtKB-KW"/>
</dbReference>
<evidence type="ECO:0000313" key="2">
    <source>
        <dbReference type="EMBL" id="QEH32364.1"/>
    </source>
</evidence>
<feature type="region of interest" description="Disordered" evidence="1">
    <location>
        <begin position="429"/>
        <end position="449"/>
    </location>
</feature>
<dbReference type="OrthoDB" id="235850at2"/>
<organism evidence="2 3">
    <name type="scientific">Aquisphaera giovannonii</name>
    <dbReference type="NCBI Taxonomy" id="406548"/>
    <lineage>
        <taxon>Bacteria</taxon>
        <taxon>Pseudomonadati</taxon>
        <taxon>Planctomycetota</taxon>
        <taxon>Planctomycetia</taxon>
        <taxon>Isosphaerales</taxon>
        <taxon>Isosphaeraceae</taxon>
        <taxon>Aquisphaera</taxon>
    </lineage>
</organism>
<dbReference type="EC" id="3.4.21.-" evidence="2"/>
<feature type="region of interest" description="Disordered" evidence="1">
    <location>
        <begin position="95"/>
        <end position="123"/>
    </location>
</feature>
<gene>
    <name evidence="2" type="ORF">OJF2_08340</name>
</gene>
<proteinExistence type="predicted"/>
<protein>
    <submittedName>
        <fullName evidence="2">Putative subtilase-type serine protease</fullName>
        <ecNumber evidence="2">3.4.21.-</ecNumber>
    </submittedName>
</protein>
<keyword evidence="2" id="KW-0378">Hydrolase</keyword>
<dbReference type="KEGG" id="agv:OJF2_08340"/>
<sequence>MSIVRRFAAPGLAGPFLLLLGGAALAQPRPYIGYAYPAGAQRGTTVHVRLGGQQLDEVGRAIVSGTGVEAKVLEYHRHLNPQEVQLLRQQLESMGIRPPDGPRVRAPKRPVAAKGKGRARPKAKSAAAAAIAGEADPEGATPGPALSAETRRLVERVRARLEAHVPQPASNAIADLVEIEVAVAADAELGPREIRLVTRKGVSNPLVFDIGQVPEVRRPAMDSAPIQVLGKEEQSLRSRPEDEVEERVTLPCTLNGQVASGEVNRYRFAARKGQRLVFTTAARRLIPFLADAVPGWFQPTLTLYDGRGHEVAYDDDYRFMPDPVILFEVPKDGEYVLAIADAIYRGREDFLYRITAGELPFVTGIFPLGAAAGRPAKVGMTGWNLDGATLETPPADAAPGVVSLTARAPAFASNPVPFAIDTLPEAFEDEAEGGPSRGPQALAPPVIVNGRIDRPGDRDVFAFRGRAGEAVVAEVLARRLDSPLDSVLTLKDASGKILARNDDREDPGAGTNTHHADSYIMIDLPEDGTYRIELEDAARAGGEAFGYRLRVGPPRPDFALRVVPSSLALRAEGEASLEVHAIRRDGFIGRIEVRLAGSPAGFVAEPATLAAGQARGRLGVRTTLEATPGPVPLAVEGVARIDGREVIRRAVPAEDRMQAFLWRHLVPASDLPALVFDPEAAPKPRRPAPAIALTFAPEAEPSPAAATTAAGTRKAKAAPKFTERQIAGRLRQLKILYEEDLLTDDFYRKQVAECQVAK</sequence>
<keyword evidence="3" id="KW-1185">Reference proteome</keyword>
<dbReference type="RefSeq" id="WP_148591486.1">
    <property type="nucleotide sequence ID" value="NZ_CP042997.1"/>
</dbReference>
<dbReference type="GO" id="GO:0008233">
    <property type="term" value="F:peptidase activity"/>
    <property type="evidence" value="ECO:0007669"/>
    <property type="project" value="UniProtKB-KW"/>
</dbReference>
<dbReference type="Proteomes" id="UP000324233">
    <property type="component" value="Chromosome"/>
</dbReference>
<dbReference type="Gene3D" id="2.60.120.380">
    <property type="match status" value="2"/>
</dbReference>
<evidence type="ECO:0000313" key="3">
    <source>
        <dbReference type="Proteomes" id="UP000324233"/>
    </source>
</evidence>
<accession>A0A5B9VWC3</accession>
<keyword evidence="2" id="KW-0645">Protease</keyword>
<evidence type="ECO:0000256" key="1">
    <source>
        <dbReference type="SAM" id="MobiDB-lite"/>
    </source>
</evidence>
<dbReference type="AlphaFoldDB" id="A0A5B9VWC3"/>
<name>A0A5B9VWC3_9BACT</name>
<reference evidence="2 3" key="1">
    <citation type="submission" date="2019-08" db="EMBL/GenBank/DDBJ databases">
        <title>Deep-cultivation of Planctomycetes and their phenomic and genomic characterization uncovers novel biology.</title>
        <authorList>
            <person name="Wiegand S."/>
            <person name="Jogler M."/>
            <person name="Boedeker C."/>
            <person name="Pinto D."/>
            <person name="Vollmers J."/>
            <person name="Rivas-Marin E."/>
            <person name="Kohn T."/>
            <person name="Peeters S.H."/>
            <person name="Heuer A."/>
            <person name="Rast P."/>
            <person name="Oberbeckmann S."/>
            <person name="Bunk B."/>
            <person name="Jeske O."/>
            <person name="Meyerdierks A."/>
            <person name="Storesund J.E."/>
            <person name="Kallscheuer N."/>
            <person name="Luecker S."/>
            <person name="Lage O.M."/>
            <person name="Pohl T."/>
            <person name="Merkel B.J."/>
            <person name="Hornburger P."/>
            <person name="Mueller R.-W."/>
            <person name="Bruemmer F."/>
            <person name="Labrenz M."/>
            <person name="Spormann A.M."/>
            <person name="Op den Camp H."/>
            <person name="Overmann J."/>
            <person name="Amann R."/>
            <person name="Jetten M.S.M."/>
            <person name="Mascher T."/>
            <person name="Medema M.H."/>
            <person name="Devos D.P."/>
            <person name="Kaster A.-K."/>
            <person name="Ovreas L."/>
            <person name="Rohde M."/>
            <person name="Galperin M.Y."/>
            <person name="Jogler C."/>
        </authorList>
    </citation>
    <scope>NUCLEOTIDE SEQUENCE [LARGE SCALE GENOMIC DNA]</scope>
    <source>
        <strain evidence="2 3">OJF2</strain>
    </source>
</reference>